<evidence type="ECO:0000313" key="3">
    <source>
        <dbReference type="Proteomes" id="UP000295301"/>
    </source>
</evidence>
<dbReference type="Proteomes" id="UP000295301">
    <property type="component" value="Unassembled WGS sequence"/>
</dbReference>
<keyword evidence="1" id="KW-1133">Transmembrane helix</keyword>
<keyword evidence="1" id="KW-0812">Transmembrane</keyword>
<dbReference type="Pfam" id="PF22285">
    <property type="entry name" value="DUF6962"/>
    <property type="match status" value="1"/>
</dbReference>
<feature type="transmembrane region" description="Helical" evidence="1">
    <location>
        <begin position="154"/>
        <end position="174"/>
    </location>
</feature>
<protein>
    <submittedName>
        <fullName evidence="2">Uncharacterized protein</fullName>
    </submittedName>
</protein>
<keyword evidence="3" id="KW-1185">Reference proteome</keyword>
<dbReference type="EMBL" id="SMUV01000054">
    <property type="protein sequence ID" value="TDK50662.1"/>
    <property type="molecule type" value="Genomic_DNA"/>
</dbReference>
<evidence type="ECO:0000313" key="2">
    <source>
        <dbReference type="EMBL" id="TDK50662.1"/>
    </source>
</evidence>
<gene>
    <name evidence="2" type="ORF">E1832_05555</name>
</gene>
<evidence type="ECO:0000256" key="1">
    <source>
        <dbReference type="SAM" id="Phobius"/>
    </source>
</evidence>
<dbReference type="RefSeq" id="WP_133358742.1">
    <property type="nucleotide sequence ID" value="NZ_SMUV01000054.1"/>
</dbReference>
<name>A0A4R5VEM7_9RHOB</name>
<proteinExistence type="predicted"/>
<keyword evidence="1" id="KW-0472">Membrane</keyword>
<feature type="transmembrane region" description="Helical" evidence="1">
    <location>
        <begin position="180"/>
        <end position="199"/>
    </location>
</feature>
<dbReference type="OrthoDB" id="7677661at2"/>
<accession>A0A4R5VEM7</accession>
<organism evidence="2 3">
    <name type="scientific">Antarcticimicrobium luteum</name>
    <dbReference type="NCBI Taxonomy" id="2547397"/>
    <lineage>
        <taxon>Bacteria</taxon>
        <taxon>Pseudomonadati</taxon>
        <taxon>Pseudomonadota</taxon>
        <taxon>Alphaproteobacteria</taxon>
        <taxon>Rhodobacterales</taxon>
        <taxon>Paracoccaceae</taxon>
        <taxon>Antarcticimicrobium</taxon>
    </lineage>
</organism>
<dbReference type="AlphaFoldDB" id="A0A4R5VEM7"/>
<comment type="caution">
    <text evidence="2">The sequence shown here is derived from an EMBL/GenBank/DDBJ whole genome shotgun (WGS) entry which is preliminary data.</text>
</comment>
<feature type="transmembrane region" description="Helical" evidence="1">
    <location>
        <begin position="100"/>
        <end position="119"/>
    </location>
</feature>
<feature type="transmembrane region" description="Helical" evidence="1">
    <location>
        <begin position="6"/>
        <end position="27"/>
    </location>
</feature>
<feature type="transmembrane region" description="Helical" evidence="1">
    <location>
        <begin position="125"/>
        <end position="147"/>
    </location>
</feature>
<sequence>MISELSISAITDIILACELFFLAGLCFRPGVQTGSPAWIWGFTLALIGLASLIGAVDHGFYEPVGHPMHRPLIVATRITIIAGSLCMIVAVALQYLTGRLRAGVLALGLLTATWPLHVILTSDDFMAVILYYSASFLIALALSVIHLTQNRGTVPMILAIIGALGISAMVPLGSQGFWCLGLFGSYHVLLMPVVIALYLGGRDFRPTRAILHPKDAA</sequence>
<reference evidence="2 3" key="1">
    <citation type="submission" date="2019-03" db="EMBL/GenBank/DDBJ databases">
        <title>Ruegeria lutea sp. nov., a novel strain, isolated from marine sediment, the Masan Bay, South Korea.</title>
        <authorList>
            <person name="Kim J."/>
            <person name="Kim D.-Y."/>
            <person name="Lee S.-S."/>
        </authorList>
    </citation>
    <scope>NUCLEOTIDE SEQUENCE [LARGE SCALE GENOMIC DNA]</scope>
    <source>
        <strain evidence="2 3">318-1</strain>
    </source>
</reference>
<feature type="transmembrane region" description="Helical" evidence="1">
    <location>
        <begin position="72"/>
        <end position="93"/>
    </location>
</feature>
<dbReference type="InterPro" id="IPR054235">
    <property type="entry name" value="DUF6962"/>
</dbReference>
<feature type="transmembrane region" description="Helical" evidence="1">
    <location>
        <begin position="39"/>
        <end position="60"/>
    </location>
</feature>